<proteinExistence type="predicted"/>
<feature type="domain" description="Methyl-accepting transducer" evidence="4">
    <location>
        <begin position="225"/>
        <end position="461"/>
    </location>
</feature>
<reference evidence="5 6" key="1">
    <citation type="submission" date="2021-03" db="EMBL/GenBank/DDBJ databases">
        <title>Whole genome sequence of Metabacillus bambusae BG109.</title>
        <authorList>
            <person name="Jeong J.W."/>
        </authorList>
    </citation>
    <scope>NUCLEOTIDE SEQUENCE [LARGE SCALE GENOMIC DNA]</scope>
    <source>
        <strain evidence="5 6">BG109</strain>
    </source>
</reference>
<organism evidence="5 6">
    <name type="scientific">Metabacillus bambusae</name>
    <dbReference type="NCBI Taxonomy" id="2795218"/>
    <lineage>
        <taxon>Bacteria</taxon>
        <taxon>Bacillati</taxon>
        <taxon>Bacillota</taxon>
        <taxon>Bacilli</taxon>
        <taxon>Bacillales</taxon>
        <taxon>Bacillaceae</taxon>
        <taxon>Metabacillus</taxon>
    </lineage>
</organism>
<evidence type="ECO:0000256" key="1">
    <source>
        <dbReference type="ARBA" id="ARBA00023224"/>
    </source>
</evidence>
<evidence type="ECO:0000259" key="4">
    <source>
        <dbReference type="PROSITE" id="PS50111"/>
    </source>
</evidence>
<evidence type="ECO:0000256" key="2">
    <source>
        <dbReference type="PROSITE-ProRule" id="PRU00284"/>
    </source>
</evidence>
<gene>
    <name evidence="5" type="ORF">I7822_02875</name>
</gene>
<dbReference type="PANTHER" id="PTHR32089:SF114">
    <property type="entry name" value="METHYL-ACCEPTING CHEMOTAXIS PROTEIN MCPB"/>
    <property type="match status" value="1"/>
</dbReference>
<protein>
    <submittedName>
        <fullName evidence="5">Methyl-accepting chemotaxis protein</fullName>
    </submittedName>
</protein>
<keyword evidence="3" id="KW-0472">Membrane</keyword>
<dbReference type="Pfam" id="PF00015">
    <property type="entry name" value="MCPsignal"/>
    <property type="match status" value="1"/>
</dbReference>
<keyword evidence="3" id="KW-1133">Transmembrane helix</keyword>
<evidence type="ECO:0000256" key="3">
    <source>
        <dbReference type="SAM" id="Phobius"/>
    </source>
</evidence>
<name>A0ABS3MX79_9BACI</name>
<dbReference type="SMART" id="SM00283">
    <property type="entry name" value="MA"/>
    <property type="match status" value="1"/>
</dbReference>
<evidence type="ECO:0000313" key="5">
    <source>
        <dbReference type="EMBL" id="MBO1510631.1"/>
    </source>
</evidence>
<dbReference type="Proteomes" id="UP000663981">
    <property type="component" value="Unassembled WGS sequence"/>
</dbReference>
<dbReference type="PANTHER" id="PTHR32089">
    <property type="entry name" value="METHYL-ACCEPTING CHEMOTAXIS PROTEIN MCPB"/>
    <property type="match status" value="1"/>
</dbReference>
<dbReference type="CDD" id="cd11386">
    <property type="entry name" value="MCP_signal"/>
    <property type="match status" value="1"/>
</dbReference>
<sequence length="511" mass="56264">MIGKKNHLMLLITSLAILLVFVSNILGRLFHLFDHSHGLDHIVSSFQIEENFSLALNILVLIPVLLLGVSYVLFKLNNNNPYIPYLLTLALTFGSISIISGGSGRVEFHFSIFMVVAALGYYQNIKLLSLMTSIFAVHHLLGFFFFPEIVFGVHSYTFLMLILHATFLILTSSAVIWQVYSSKKIENDLLKKQEEQRKRIIEEIVDRLSFTSNQIVTVSQALSSNAKETTDASSQLSLSIAQVASGSETQLHTVGNSVKIISEITKGIQGINQTAQVASDKAHQSAQQANNGSELIGNLSKQMGDINQYVDESFATITQLNSSSKAIENIIEVISSISDQTNLLALNASIEAARAGEYGKGFSVVASEVRKLAEQSSASSKHIAELIKQNLDQAKQSVESMKKVKNSTEAGLDIVHNSNIAFTHIFDSSKSVADQIQEISSLVEELKNSSDRVNDSMFEMTTITEQSVKSTLQVASTTDEQHKLTEKTFKVVNDLSNLTSELDKVINRLKE</sequence>
<dbReference type="EMBL" id="JAGDEL010000002">
    <property type="protein sequence ID" value="MBO1510631.1"/>
    <property type="molecule type" value="Genomic_DNA"/>
</dbReference>
<dbReference type="SUPFAM" id="SSF58104">
    <property type="entry name" value="Methyl-accepting chemotaxis protein (MCP) signaling domain"/>
    <property type="match status" value="1"/>
</dbReference>
<keyword evidence="3" id="KW-0812">Transmembrane</keyword>
<evidence type="ECO:0000313" key="6">
    <source>
        <dbReference type="Proteomes" id="UP000663981"/>
    </source>
</evidence>
<accession>A0ABS3MX79</accession>
<dbReference type="RefSeq" id="WP_207975283.1">
    <property type="nucleotide sequence ID" value="NZ_JAGDEL010000002.1"/>
</dbReference>
<dbReference type="Gene3D" id="1.10.287.950">
    <property type="entry name" value="Methyl-accepting chemotaxis protein"/>
    <property type="match status" value="1"/>
</dbReference>
<feature type="transmembrane region" description="Helical" evidence="3">
    <location>
        <begin position="81"/>
        <end position="100"/>
    </location>
</feature>
<dbReference type="PROSITE" id="PS50111">
    <property type="entry name" value="CHEMOTAXIS_TRANSDUC_2"/>
    <property type="match status" value="1"/>
</dbReference>
<keyword evidence="6" id="KW-1185">Reference proteome</keyword>
<feature type="transmembrane region" description="Helical" evidence="3">
    <location>
        <begin position="51"/>
        <end position="74"/>
    </location>
</feature>
<comment type="caution">
    <text evidence="5">The sequence shown here is derived from an EMBL/GenBank/DDBJ whole genome shotgun (WGS) entry which is preliminary data.</text>
</comment>
<feature type="transmembrane region" description="Helical" evidence="3">
    <location>
        <begin position="127"/>
        <end position="146"/>
    </location>
</feature>
<dbReference type="InterPro" id="IPR004089">
    <property type="entry name" value="MCPsignal_dom"/>
</dbReference>
<feature type="transmembrane region" description="Helical" evidence="3">
    <location>
        <begin position="158"/>
        <end position="180"/>
    </location>
</feature>
<keyword evidence="1 2" id="KW-0807">Transducer</keyword>